<dbReference type="SMART" id="SM00698">
    <property type="entry name" value="MORN"/>
    <property type="match status" value="10"/>
</dbReference>
<feature type="compositionally biased region" description="Basic and acidic residues" evidence="2">
    <location>
        <begin position="251"/>
        <end position="264"/>
    </location>
</feature>
<dbReference type="InterPro" id="IPR003409">
    <property type="entry name" value="MORN"/>
</dbReference>
<dbReference type="PANTHER" id="PTHR23084:SF263">
    <property type="entry name" value="MORN REPEAT-CONTAINING PROTEIN 1"/>
    <property type="match status" value="1"/>
</dbReference>
<name>A0AAD2D995_EUPCR</name>
<feature type="region of interest" description="Disordered" evidence="2">
    <location>
        <begin position="856"/>
        <end position="880"/>
    </location>
</feature>
<evidence type="ECO:0000313" key="3">
    <source>
        <dbReference type="EMBL" id="CAI2384351.1"/>
    </source>
</evidence>
<feature type="compositionally biased region" description="Acidic residues" evidence="2">
    <location>
        <begin position="201"/>
        <end position="210"/>
    </location>
</feature>
<feature type="region of interest" description="Disordered" evidence="2">
    <location>
        <begin position="1"/>
        <end position="307"/>
    </location>
</feature>
<protein>
    <submittedName>
        <fullName evidence="3">Uncharacterized protein</fullName>
    </submittedName>
</protein>
<evidence type="ECO:0000313" key="4">
    <source>
        <dbReference type="Proteomes" id="UP001295684"/>
    </source>
</evidence>
<dbReference type="SUPFAM" id="SSF82185">
    <property type="entry name" value="Histone H3 K4-specific methyltransferase SET7/9 N-terminal domain"/>
    <property type="match status" value="3"/>
</dbReference>
<feature type="compositionally biased region" description="Polar residues" evidence="2">
    <location>
        <begin position="799"/>
        <end position="813"/>
    </location>
</feature>
<feature type="compositionally biased region" description="Basic and acidic residues" evidence="2">
    <location>
        <begin position="271"/>
        <end position="303"/>
    </location>
</feature>
<gene>
    <name evidence="3" type="ORF">ECRASSUSDP1_LOCUS25876</name>
</gene>
<evidence type="ECO:0000256" key="2">
    <source>
        <dbReference type="SAM" id="MobiDB-lite"/>
    </source>
</evidence>
<dbReference type="Proteomes" id="UP001295684">
    <property type="component" value="Unassembled WGS sequence"/>
</dbReference>
<feature type="compositionally biased region" description="Basic and acidic residues" evidence="2">
    <location>
        <begin position="48"/>
        <end position="74"/>
    </location>
</feature>
<keyword evidence="4" id="KW-1185">Reference proteome</keyword>
<dbReference type="Pfam" id="PF02493">
    <property type="entry name" value="MORN"/>
    <property type="match status" value="9"/>
</dbReference>
<feature type="compositionally biased region" description="Basic and acidic residues" evidence="2">
    <location>
        <begin position="10"/>
        <end position="37"/>
    </location>
</feature>
<sequence length="880" mass="100120">MEKGNQSTKIKNEEITHNSEKEKPLSDSKEEEKKSIKNNELLPQNKSHQGEEKKGNIDNKKNKESLKQIDHSDQMLHQNMLDRNNTQEKDKASLGKNEDDDPVARTVTVVEQENAIKSQILKKKEAVPSSSGSNRESEEKIKLKDRAPSRQDVSEQSKRLTPNSSLKESTKEEGIHDFIFQPNSPEDQSSNLKNSVKFKEDQEEYGEDEGSILPAGQQNSANNSVKNNQGDSKENLKKNSNSKITPILKNSNKEKNSDIQKEISVRMSMNKNEDPDKDKLCEKEPSNSDASANKKIDKNEKRSIIPNMVVEEDQINLSDLGNGPEKPTIKTIVKKMVSKKKLALETPEGKKLKVYLKSPDSINSKSTTKKTPLSSKNMKSPKSPNDPQTQSPSDDISCNGENSSGQEYKPLSDLIVYQDLAKHKNFTLKKYEDAIYRGMVDPKTQLRQGIGIMEYSTGRVYEGAWRNDLREGPGYEKYANNNIYKGHFHKGKAHGQGYYKWANGEYYDGEWNQGQKHGYGEWKSHDGDSYQGEWKEGKADGQGVYAWKNGDKYDGDWLTCLKHGKGTDYFANGDSYTGQYKYGKPWGTGVYIWKNGSTYKGQFKNGLKHGRGKWTKGEGEDMCIFEGNYIKGKKEGYGEFKWASGNFYRGEYKEDERHGYGEMYWVDDSFYKGAWEGGIQHGQGLMQLADGTIKKGMFENNVFAEEIIEAEESDDSLCTEDHSGHPNRNKSKILKKKKGKKRKKVKKLLLPNIDTRNTFADQSGRQYTSAKKPLMRNLSEIDLQTKRFRKTSNQKEKNSLSLPRINSGQNDSALSSRLKGFTTIAKHQAKERRKLETYFKSLDKAVQILRDKRQNELASKPWIPAGPVHQYQYRPSSKYG</sequence>
<feature type="compositionally biased region" description="Polar residues" evidence="2">
    <location>
        <begin position="75"/>
        <end position="84"/>
    </location>
</feature>
<feature type="region of interest" description="Disordered" evidence="2">
    <location>
        <begin position="714"/>
        <end position="745"/>
    </location>
</feature>
<organism evidence="3 4">
    <name type="scientific">Euplotes crassus</name>
    <dbReference type="NCBI Taxonomy" id="5936"/>
    <lineage>
        <taxon>Eukaryota</taxon>
        <taxon>Sar</taxon>
        <taxon>Alveolata</taxon>
        <taxon>Ciliophora</taxon>
        <taxon>Intramacronucleata</taxon>
        <taxon>Spirotrichea</taxon>
        <taxon>Hypotrichia</taxon>
        <taxon>Euplotida</taxon>
        <taxon>Euplotidae</taxon>
        <taxon>Moneuplotes</taxon>
    </lineage>
</organism>
<feature type="compositionally biased region" description="Polar residues" evidence="2">
    <location>
        <begin position="181"/>
        <end position="194"/>
    </location>
</feature>
<reference evidence="3" key="1">
    <citation type="submission" date="2023-07" db="EMBL/GenBank/DDBJ databases">
        <authorList>
            <consortium name="AG Swart"/>
            <person name="Singh M."/>
            <person name="Singh A."/>
            <person name="Seah K."/>
            <person name="Emmerich C."/>
        </authorList>
    </citation>
    <scope>NUCLEOTIDE SEQUENCE</scope>
    <source>
        <strain evidence="3">DP1</strain>
    </source>
</reference>
<feature type="region of interest" description="Disordered" evidence="2">
    <location>
        <begin position="360"/>
        <end position="405"/>
    </location>
</feature>
<feature type="compositionally biased region" description="Polar residues" evidence="2">
    <location>
        <begin position="216"/>
        <end position="230"/>
    </location>
</feature>
<dbReference type="PANTHER" id="PTHR23084">
    <property type="entry name" value="PHOSPHATIDYLINOSITOL-4-PHOSPHATE 5-KINASE RELATED"/>
    <property type="match status" value="1"/>
</dbReference>
<feature type="compositionally biased region" description="Polar residues" evidence="2">
    <location>
        <begin position="388"/>
        <end position="405"/>
    </location>
</feature>
<accession>A0AAD2D995</accession>
<proteinExistence type="predicted"/>
<keyword evidence="1" id="KW-0677">Repeat</keyword>
<dbReference type="Gene3D" id="2.20.110.10">
    <property type="entry name" value="Histone H3 K4-specific methyltransferase SET7/9 N-terminal domain"/>
    <property type="match status" value="4"/>
</dbReference>
<dbReference type="EMBL" id="CAMPGE010026679">
    <property type="protein sequence ID" value="CAI2384351.1"/>
    <property type="molecule type" value="Genomic_DNA"/>
</dbReference>
<feature type="compositionally biased region" description="Basic and acidic residues" evidence="2">
    <location>
        <begin position="85"/>
        <end position="97"/>
    </location>
</feature>
<feature type="compositionally biased region" description="Basic residues" evidence="2">
    <location>
        <begin position="725"/>
        <end position="745"/>
    </location>
</feature>
<feature type="compositionally biased region" description="Basic and acidic residues" evidence="2">
    <location>
        <begin position="135"/>
        <end position="158"/>
    </location>
</feature>
<comment type="caution">
    <text evidence="3">The sequence shown here is derived from an EMBL/GenBank/DDBJ whole genome shotgun (WGS) entry which is preliminary data.</text>
</comment>
<feature type="region of interest" description="Disordered" evidence="2">
    <location>
        <begin position="789"/>
        <end position="813"/>
    </location>
</feature>
<feature type="compositionally biased region" description="Low complexity" evidence="2">
    <location>
        <begin position="364"/>
        <end position="387"/>
    </location>
</feature>
<evidence type="ECO:0000256" key="1">
    <source>
        <dbReference type="ARBA" id="ARBA00022737"/>
    </source>
</evidence>
<dbReference type="AlphaFoldDB" id="A0AAD2D995"/>